<dbReference type="InterPro" id="IPR050368">
    <property type="entry name" value="ClC-type_chloride_channel"/>
</dbReference>
<evidence type="ECO:0000256" key="5">
    <source>
        <dbReference type="SAM" id="Phobius"/>
    </source>
</evidence>
<accession>A0A7X3LFL3</accession>
<sequence>MKNTNDGNIQKRSNFWHAALLRSFFKWIWLGGVVGILSGSASAIFLIALEYVTDTRLQHPWLLFLLPLGGALVSFMYLKFGKNSSKGNNLIIEQIHNGNEAIPLRMAPLVLFGTLVTHLFGGSAGREGTAVQMGGSLAERFGKWIKAGPIDRKILLMCGISGGFGSVFGTPLAGTVFGLEVIAIGLIQYEALIPCFTASFVGHLVTTQLWGVEHVQYPQMIATALTLIVLLKVIAASLLFALASICFSELTHALKKLFSILFRNPMLKSAVGGLIVIGLVYLVGSREYLGLSVPLITDAFHQDIPTFAFLWKLIFTSVTLGTGFQGGEVTPLFAIGATLGHTLADLFHMYGPFLAALGFVAVFCGATHTPIACFLMGIELFGSNGAVYLFIACVISYLFSGYSGIYTSQRIGVSKSHLMNVPPGTTLATRRNLTFMERRSKVHKEAEETDNQHK</sequence>
<evidence type="ECO:0000313" key="6">
    <source>
        <dbReference type="EMBL" id="MWV43117.1"/>
    </source>
</evidence>
<protein>
    <submittedName>
        <fullName evidence="6">Voltage-gated chloride channel protein</fullName>
    </submittedName>
</protein>
<evidence type="ECO:0000313" key="7">
    <source>
        <dbReference type="Proteomes" id="UP000460318"/>
    </source>
</evidence>
<evidence type="ECO:0000256" key="3">
    <source>
        <dbReference type="ARBA" id="ARBA00022989"/>
    </source>
</evidence>
<keyword evidence="7" id="KW-1185">Reference proteome</keyword>
<dbReference type="EMBL" id="WUBI01000001">
    <property type="protein sequence ID" value="MWV43117.1"/>
    <property type="molecule type" value="Genomic_DNA"/>
</dbReference>
<dbReference type="PANTHER" id="PTHR43427:SF12">
    <property type="entry name" value="CHLORIDE TRANSPORTER"/>
    <property type="match status" value="1"/>
</dbReference>
<feature type="transmembrane region" description="Helical" evidence="5">
    <location>
        <begin position="387"/>
        <end position="406"/>
    </location>
</feature>
<dbReference type="PRINTS" id="PR00762">
    <property type="entry name" value="CLCHANNEL"/>
</dbReference>
<reference evidence="6 7" key="1">
    <citation type="submission" date="2019-12" db="EMBL/GenBank/DDBJ databases">
        <title>Paenibacillus sp. nov., an endophytic bacterium isolated from the stem of Dendrobium.</title>
        <authorList>
            <person name="Zhao R."/>
        </authorList>
    </citation>
    <scope>NUCLEOTIDE SEQUENCE [LARGE SCALE GENOMIC DNA]</scope>
    <source>
        <strain evidence="6 7">HJL G12</strain>
    </source>
</reference>
<keyword evidence="4 5" id="KW-0472">Membrane</keyword>
<keyword evidence="2 5" id="KW-0812">Transmembrane</keyword>
<dbReference type="GO" id="GO:0015108">
    <property type="term" value="F:chloride transmembrane transporter activity"/>
    <property type="evidence" value="ECO:0007669"/>
    <property type="project" value="InterPro"/>
</dbReference>
<feature type="transmembrane region" description="Helical" evidence="5">
    <location>
        <begin position="304"/>
        <end position="324"/>
    </location>
</feature>
<dbReference type="SUPFAM" id="SSF81340">
    <property type="entry name" value="Clc chloride channel"/>
    <property type="match status" value="1"/>
</dbReference>
<feature type="transmembrane region" description="Helical" evidence="5">
    <location>
        <begin position="265"/>
        <end position="283"/>
    </location>
</feature>
<name>A0A7X3LFL3_9BACL</name>
<dbReference type="Pfam" id="PF00654">
    <property type="entry name" value="Voltage_CLC"/>
    <property type="match status" value="1"/>
</dbReference>
<feature type="transmembrane region" description="Helical" evidence="5">
    <location>
        <begin position="191"/>
        <end position="212"/>
    </location>
</feature>
<dbReference type="InterPro" id="IPR001807">
    <property type="entry name" value="ClC"/>
</dbReference>
<evidence type="ECO:0000256" key="2">
    <source>
        <dbReference type="ARBA" id="ARBA00022692"/>
    </source>
</evidence>
<dbReference type="GO" id="GO:0016020">
    <property type="term" value="C:membrane"/>
    <property type="evidence" value="ECO:0007669"/>
    <property type="project" value="UniProtKB-SubCell"/>
</dbReference>
<evidence type="ECO:0000256" key="1">
    <source>
        <dbReference type="ARBA" id="ARBA00004141"/>
    </source>
</evidence>
<dbReference type="Proteomes" id="UP000460318">
    <property type="component" value="Unassembled WGS sequence"/>
</dbReference>
<dbReference type="RefSeq" id="WP_160496657.1">
    <property type="nucleotide sequence ID" value="NZ_WUBI01000001.1"/>
</dbReference>
<evidence type="ECO:0000256" key="4">
    <source>
        <dbReference type="ARBA" id="ARBA00023136"/>
    </source>
</evidence>
<gene>
    <name evidence="6" type="ORF">GRF59_05690</name>
</gene>
<dbReference type="InterPro" id="IPR014743">
    <property type="entry name" value="Cl-channel_core"/>
</dbReference>
<feature type="transmembrane region" description="Helical" evidence="5">
    <location>
        <begin position="27"/>
        <end position="49"/>
    </location>
</feature>
<feature type="transmembrane region" description="Helical" evidence="5">
    <location>
        <begin position="154"/>
        <end position="179"/>
    </location>
</feature>
<comment type="subcellular location">
    <subcellularLocation>
        <location evidence="1">Membrane</location>
        <topology evidence="1">Multi-pass membrane protein</topology>
    </subcellularLocation>
</comment>
<dbReference type="PANTHER" id="PTHR43427">
    <property type="entry name" value="CHLORIDE CHANNEL PROTEIN CLC-E"/>
    <property type="match status" value="1"/>
</dbReference>
<organism evidence="6 7">
    <name type="scientific">Paenibacillus dendrobii</name>
    <dbReference type="NCBI Taxonomy" id="2691084"/>
    <lineage>
        <taxon>Bacteria</taxon>
        <taxon>Bacillati</taxon>
        <taxon>Bacillota</taxon>
        <taxon>Bacilli</taxon>
        <taxon>Bacillales</taxon>
        <taxon>Paenibacillaceae</taxon>
        <taxon>Paenibacillus</taxon>
    </lineage>
</organism>
<keyword evidence="3 5" id="KW-1133">Transmembrane helix</keyword>
<dbReference type="Gene3D" id="1.10.3080.10">
    <property type="entry name" value="Clc chloride channel"/>
    <property type="match status" value="1"/>
</dbReference>
<feature type="transmembrane region" description="Helical" evidence="5">
    <location>
        <begin position="354"/>
        <end position="381"/>
    </location>
</feature>
<proteinExistence type="predicted"/>
<comment type="caution">
    <text evidence="6">The sequence shown here is derived from an EMBL/GenBank/DDBJ whole genome shotgun (WGS) entry which is preliminary data.</text>
</comment>
<feature type="transmembrane region" description="Helical" evidence="5">
    <location>
        <begin position="224"/>
        <end position="245"/>
    </location>
</feature>
<dbReference type="AlphaFoldDB" id="A0A7X3LFL3"/>
<dbReference type="CDD" id="cd03682">
    <property type="entry name" value="ClC_sycA_like"/>
    <property type="match status" value="1"/>
</dbReference>
<feature type="transmembrane region" description="Helical" evidence="5">
    <location>
        <begin position="61"/>
        <end position="78"/>
    </location>
</feature>